<organism evidence="11 12">
    <name type="scientific">Obba rivulosa</name>
    <dbReference type="NCBI Taxonomy" id="1052685"/>
    <lineage>
        <taxon>Eukaryota</taxon>
        <taxon>Fungi</taxon>
        <taxon>Dikarya</taxon>
        <taxon>Basidiomycota</taxon>
        <taxon>Agaricomycotina</taxon>
        <taxon>Agaricomycetes</taxon>
        <taxon>Polyporales</taxon>
        <taxon>Gelatoporiaceae</taxon>
        <taxon>Obba</taxon>
    </lineage>
</organism>
<evidence type="ECO:0000256" key="8">
    <source>
        <dbReference type="ARBA" id="ARBA00023170"/>
    </source>
</evidence>
<sequence>MQLFQQVQTIPVGAFIGAAVVLIPLPSHWRARNVATLSIIAWLFVIDMIYGINALVWRNNIEVRLVVWCDITTKIIIGSSSALPAATLCICKYLESVAATRIVRMSKQDKRRQMRFELALCFGVPFFFMALHYVVQGHRFDIIESFGCQPATYISIPGVFVVWFPPLILATGTLIYASLALYHFFMQRLTFTLHLQNINSALTTGRYLRLIAMSVTEILWGTTLTALVMAENIVGGLRPWTNWNDVHSNFSRIGRFALLQYPPYYLQLMILFAWAIPASSIIFFLFFGFSEDVMGDYKRGLVWFRRKVLRQTVNEKTSLSDLPTR</sequence>
<dbReference type="InterPro" id="IPR001546">
    <property type="entry name" value="GPCR_Pheromne_A_rcpt"/>
</dbReference>
<feature type="transmembrane region" description="Helical" evidence="10">
    <location>
        <begin position="116"/>
        <end position="135"/>
    </location>
</feature>
<evidence type="ECO:0000256" key="5">
    <source>
        <dbReference type="ARBA" id="ARBA00022989"/>
    </source>
</evidence>
<proteinExistence type="inferred from homology"/>
<evidence type="ECO:0000256" key="7">
    <source>
        <dbReference type="ARBA" id="ARBA00023136"/>
    </source>
</evidence>
<feature type="transmembrane region" description="Helical" evidence="10">
    <location>
        <begin position="264"/>
        <end position="289"/>
    </location>
</feature>
<gene>
    <name evidence="11" type="ORF">OBBRIDRAFT_734354</name>
</gene>
<protein>
    <submittedName>
        <fullName evidence="11">Fungal pheromone STE3G-protein-coupled receptor</fullName>
    </submittedName>
</protein>
<feature type="transmembrane region" description="Helical" evidence="10">
    <location>
        <begin position="37"/>
        <end position="55"/>
    </location>
</feature>
<feature type="transmembrane region" description="Helical" evidence="10">
    <location>
        <begin position="6"/>
        <end position="25"/>
    </location>
</feature>
<dbReference type="GO" id="GO:0005886">
    <property type="term" value="C:plasma membrane"/>
    <property type="evidence" value="ECO:0007669"/>
    <property type="project" value="TreeGrafter"/>
</dbReference>
<keyword evidence="7 10" id="KW-0472">Membrane</keyword>
<dbReference type="InterPro" id="IPR001499">
    <property type="entry name" value="GPCR_STE3"/>
</dbReference>
<evidence type="ECO:0000313" key="11">
    <source>
        <dbReference type="EMBL" id="OCH88492.1"/>
    </source>
</evidence>
<feature type="transmembrane region" description="Helical" evidence="10">
    <location>
        <begin position="163"/>
        <end position="186"/>
    </location>
</feature>
<name>A0A8E2AXL2_9APHY</name>
<dbReference type="OrthoDB" id="2874149at2759"/>
<evidence type="ECO:0000256" key="6">
    <source>
        <dbReference type="ARBA" id="ARBA00023040"/>
    </source>
</evidence>
<comment type="similarity">
    <text evidence="2">Belongs to the G-protein coupled receptor 4 family.</text>
</comment>
<evidence type="ECO:0000313" key="12">
    <source>
        <dbReference type="Proteomes" id="UP000250043"/>
    </source>
</evidence>
<dbReference type="AlphaFoldDB" id="A0A8E2AXL2"/>
<evidence type="ECO:0000256" key="3">
    <source>
        <dbReference type="ARBA" id="ARBA00022507"/>
    </source>
</evidence>
<keyword evidence="3" id="KW-0589">Pheromone response</keyword>
<accession>A0A8E2AXL2</accession>
<keyword evidence="5 10" id="KW-1133">Transmembrane helix</keyword>
<dbReference type="EMBL" id="KV722451">
    <property type="protein sequence ID" value="OCH88492.1"/>
    <property type="molecule type" value="Genomic_DNA"/>
</dbReference>
<dbReference type="PRINTS" id="PR00900">
    <property type="entry name" value="PHEROMONEAR"/>
</dbReference>
<dbReference type="CDD" id="cd14966">
    <property type="entry name" value="7tmD_STE3"/>
    <property type="match status" value="1"/>
</dbReference>
<evidence type="ECO:0000256" key="9">
    <source>
        <dbReference type="ARBA" id="ARBA00023224"/>
    </source>
</evidence>
<keyword evidence="4 10" id="KW-0812">Transmembrane</keyword>
<feature type="transmembrane region" description="Helical" evidence="10">
    <location>
        <begin position="207"/>
        <end position="230"/>
    </location>
</feature>
<dbReference type="GO" id="GO:0004933">
    <property type="term" value="F:mating-type a-factor pheromone receptor activity"/>
    <property type="evidence" value="ECO:0007669"/>
    <property type="project" value="InterPro"/>
</dbReference>
<dbReference type="PANTHER" id="PTHR28097">
    <property type="entry name" value="PHEROMONE A FACTOR RECEPTOR"/>
    <property type="match status" value="1"/>
</dbReference>
<evidence type="ECO:0000256" key="10">
    <source>
        <dbReference type="SAM" id="Phobius"/>
    </source>
</evidence>
<comment type="subcellular location">
    <subcellularLocation>
        <location evidence="1">Membrane</location>
        <topology evidence="1">Multi-pass membrane protein</topology>
    </subcellularLocation>
</comment>
<keyword evidence="9" id="KW-0807">Transducer</keyword>
<dbReference type="PRINTS" id="PR00899">
    <property type="entry name" value="GPCRSTE3"/>
</dbReference>
<keyword evidence="12" id="KW-1185">Reference proteome</keyword>
<evidence type="ECO:0000256" key="2">
    <source>
        <dbReference type="ARBA" id="ARBA00011085"/>
    </source>
</evidence>
<reference evidence="11 12" key="1">
    <citation type="submission" date="2016-07" db="EMBL/GenBank/DDBJ databases">
        <title>Draft genome of the white-rot fungus Obba rivulosa 3A-2.</title>
        <authorList>
            <consortium name="DOE Joint Genome Institute"/>
            <person name="Miettinen O."/>
            <person name="Riley R."/>
            <person name="Acob R."/>
            <person name="Barry K."/>
            <person name="Cullen D."/>
            <person name="De Vries R."/>
            <person name="Hainaut M."/>
            <person name="Hatakka A."/>
            <person name="Henrissat B."/>
            <person name="Hilden K."/>
            <person name="Kuo R."/>
            <person name="Labutti K."/>
            <person name="Lipzen A."/>
            <person name="Makela M.R."/>
            <person name="Sandor L."/>
            <person name="Spatafora J.W."/>
            <person name="Grigoriev I.V."/>
            <person name="Hibbett D.S."/>
        </authorList>
    </citation>
    <scope>NUCLEOTIDE SEQUENCE [LARGE SCALE GENOMIC DNA]</scope>
    <source>
        <strain evidence="11 12">3A-2</strain>
    </source>
</reference>
<keyword evidence="8 11" id="KW-0675">Receptor</keyword>
<evidence type="ECO:0000256" key="4">
    <source>
        <dbReference type="ARBA" id="ARBA00022692"/>
    </source>
</evidence>
<dbReference type="Proteomes" id="UP000250043">
    <property type="component" value="Unassembled WGS sequence"/>
</dbReference>
<keyword evidence="6" id="KW-0297">G-protein coupled receptor</keyword>
<dbReference type="PANTHER" id="PTHR28097:SF1">
    <property type="entry name" value="PHEROMONE A FACTOR RECEPTOR"/>
    <property type="match status" value="1"/>
</dbReference>
<dbReference type="GO" id="GO:0000750">
    <property type="term" value="P:pheromone-dependent signal transduction involved in conjugation with cellular fusion"/>
    <property type="evidence" value="ECO:0007669"/>
    <property type="project" value="TreeGrafter"/>
</dbReference>
<evidence type="ECO:0000256" key="1">
    <source>
        <dbReference type="ARBA" id="ARBA00004141"/>
    </source>
</evidence>
<dbReference type="Pfam" id="PF02076">
    <property type="entry name" value="STE3"/>
    <property type="match status" value="1"/>
</dbReference>